<reference evidence="4" key="1">
    <citation type="submission" date="2022-12" db="EMBL/GenBank/DDBJ databases">
        <authorList>
            <person name="Wang J."/>
        </authorList>
    </citation>
    <scope>NUCLEOTIDE SEQUENCE</scope>
    <source>
        <strain evidence="4">HY-42-06</strain>
    </source>
</reference>
<keyword evidence="3" id="KW-0812">Transmembrane</keyword>
<sequence length="233" mass="27325">MFKKISLKSKVIIFMIAALIAVGIIVKEGINNRKRDYVIDNKINSKTENVEIKDSEDRNKANLKNITNEEKNTVLEEKYKKGYEAFHNRKYEEAIKIQNEVISKDENYYKAYSIKGIALCFQGNYEDGMKAIDKALEINADYGYGRFNKALAYELYRHYDKALMWYDKALEVENYIWSYYGKASIYGRRGDVKNTVNYLKIAIDMDSSVKNLAKEERDFNNVRESKEFKEIVK</sequence>
<accession>A0ABT4CSW3</accession>
<proteinExistence type="predicted"/>
<dbReference type="InterPro" id="IPR011990">
    <property type="entry name" value="TPR-like_helical_dom_sf"/>
</dbReference>
<dbReference type="PANTHER" id="PTHR44943:SF8">
    <property type="entry name" value="TPR REPEAT-CONTAINING PROTEIN MJ0263"/>
    <property type="match status" value="1"/>
</dbReference>
<dbReference type="NCBIfam" id="NF047558">
    <property type="entry name" value="TPR_END_plus"/>
    <property type="match status" value="1"/>
</dbReference>
<dbReference type="Proteomes" id="UP001079657">
    <property type="component" value="Unassembled WGS sequence"/>
</dbReference>
<evidence type="ECO:0000256" key="1">
    <source>
        <dbReference type="ARBA" id="ARBA00022737"/>
    </source>
</evidence>
<dbReference type="InterPro" id="IPR051685">
    <property type="entry name" value="Ycf3/AcsC/BcsC/TPR_MFPF"/>
</dbReference>
<dbReference type="EMBL" id="JAPQES010000004">
    <property type="protein sequence ID" value="MCY6371518.1"/>
    <property type="molecule type" value="Genomic_DNA"/>
</dbReference>
<comment type="caution">
    <text evidence="4">The sequence shown here is derived from an EMBL/GenBank/DDBJ whole genome shotgun (WGS) entry which is preliminary data.</text>
</comment>
<dbReference type="Gene3D" id="1.25.40.10">
    <property type="entry name" value="Tetratricopeptide repeat domain"/>
    <property type="match status" value="1"/>
</dbReference>
<keyword evidence="3" id="KW-1133">Transmembrane helix</keyword>
<dbReference type="PANTHER" id="PTHR44943">
    <property type="entry name" value="CELLULOSE SYNTHASE OPERON PROTEIN C"/>
    <property type="match status" value="1"/>
</dbReference>
<dbReference type="InterPro" id="IPR019734">
    <property type="entry name" value="TPR_rpt"/>
</dbReference>
<dbReference type="RefSeq" id="WP_268050378.1">
    <property type="nucleotide sequence ID" value="NZ_JAPQES010000004.1"/>
</dbReference>
<keyword evidence="2" id="KW-0802">TPR repeat</keyword>
<evidence type="ECO:0000256" key="3">
    <source>
        <dbReference type="SAM" id="Phobius"/>
    </source>
</evidence>
<keyword evidence="3" id="KW-0472">Membrane</keyword>
<gene>
    <name evidence="4" type="ORF">OXH55_12790</name>
</gene>
<keyword evidence="1" id="KW-0677">Repeat</keyword>
<feature type="transmembrane region" description="Helical" evidence="3">
    <location>
        <begin position="12"/>
        <end position="30"/>
    </location>
</feature>
<dbReference type="SUPFAM" id="SSF48452">
    <property type="entry name" value="TPR-like"/>
    <property type="match status" value="1"/>
</dbReference>
<organism evidence="4 5">
    <name type="scientific">Clostridium ganghwense</name>
    <dbReference type="NCBI Taxonomy" id="312089"/>
    <lineage>
        <taxon>Bacteria</taxon>
        <taxon>Bacillati</taxon>
        <taxon>Bacillota</taxon>
        <taxon>Clostridia</taxon>
        <taxon>Eubacteriales</taxon>
        <taxon>Clostridiaceae</taxon>
        <taxon>Clostridium</taxon>
    </lineage>
</organism>
<dbReference type="SMART" id="SM00028">
    <property type="entry name" value="TPR"/>
    <property type="match status" value="4"/>
</dbReference>
<protein>
    <recommendedName>
        <fullName evidence="6">Tetratricopeptide repeat protein</fullName>
    </recommendedName>
</protein>
<evidence type="ECO:0000313" key="5">
    <source>
        <dbReference type="Proteomes" id="UP001079657"/>
    </source>
</evidence>
<name>A0ABT4CSW3_9CLOT</name>
<evidence type="ECO:0000313" key="4">
    <source>
        <dbReference type="EMBL" id="MCY6371518.1"/>
    </source>
</evidence>
<evidence type="ECO:0008006" key="6">
    <source>
        <dbReference type="Google" id="ProtNLM"/>
    </source>
</evidence>
<keyword evidence="5" id="KW-1185">Reference proteome</keyword>
<evidence type="ECO:0000256" key="2">
    <source>
        <dbReference type="ARBA" id="ARBA00022803"/>
    </source>
</evidence>